<evidence type="ECO:0000313" key="2">
    <source>
        <dbReference type="EMBL" id="VAW04081.1"/>
    </source>
</evidence>
<dbReference type="EMBL" id="UOEH01000422">
    <property type="protein sequence ID" value="VAW04081.1"/>
    <property type="molecule type" value="Genomic_DNA"/>
</dbReference>
<accession>A0A3B0SCT5</accession>
<dbReference type="GO" id="GO:0005737">
    <property type="term" value="C:cytoplasm"/>
    <property type="evidence" value="ECO:0007669"/>
    <property type="project" value="TreeGrafter"/>
</dbReference>
<dbReference type="NCBIfam" id="TIGR00251">
    <property type="entry name" value="DUF167 family protein"/>
    <property type="match status" value="1"/>
</dbReference>
<reference evidence="2" key="1">
    <citation type="submission" date="2018-06" db="EMBL/GenBank/DDBJ databases">
        <authorList>
            <person name="Zhirakovskaya E."/>
        </authorList>
    </citation>
    <scope>NUCLEOTIDE SEQUENCE</scope>
</reference>
<dbReference type="Pfam" id="PF02594">
    <property type="entry name" value="DUF167"/>
    <property type="match status" value="1"/>
</dbReference>
<protein>
    <recommendedName>
        <fullName evidence="3">COG1872</fullName>
    </recommendedName>
</protein>
<dbReference type="SMART" id="SM01152">
    <property type="entry name" value="DUF167"/>
    <property type="match status" value="1"/>
</dbReference>
<dbReference type="SUPFAM" id="SSF69786">
    <property type="entry name" value="YggU-like"/>
    <property type="match status" value="1"/>
</dbReference>
<evidence type="ECO:0008006" key="3">
    <source>
        <dbReference type="Google" id="ProtNLM"/>
    </source>
</evidence>
<dbReference type="InterPro" id="IPR036591">
    <property type="entry name" value="YggU-like_sf"/>
</dbReference>
<dbReference type="PANTHER" id="PTHR13420:SF7">
    <property type="entry name" value="UPF0235 PROTEIN C15ORF40"/>
    <property type="match status" value="1"/>
</dbReference>
<dbReference type="HAMAP" id="MF_00634">
    <property type="entry name" value="UPF0235"/>
    <property type="match status" value="1"/>
</dbReference>
<gene>
    <name evidence="2" type="ORF">MNBD_ALPHA05-714</name>
</gene>
<name>A0A3B0SCT5_9ZZZZ</name>
<feature type="non-terminal residue" evidence="2">
    <location>
        <position position="88"/>
    </location>
</feature>
<dbReference type="PANTHER" id="PTHR13420">
    <property type="entry name" value="UPF0235 PROTEIN C15ORF40"/>
    <property type="match status" value="1"/>
</dbReference>
<dbReference type="Gene3D" id="3.30.1200.10">
    <property type="entry name" value="YggU-like"/>
    <property type="match status" value="1"/>
</dbReference>
<dbReference type="AlphaFoldDB" id="A0A3B0SCT5"/>
<sequence>MSARDFFKLTPDGAQIFVRASPSAAKDEITGLWQGADDERRLAIKVAAPPDKGKANAAIIKLLAKALGVPKSTLSVSAGETARLKTIT</sequence>
<dbReference type="InterPro" id="IPR003746">
    <property type="entry name" value="DUF167"/>
</dbReference>
<proteinExistence type="inferred from homology"/>
<organism evidence="2">
    <name type="scientific">hydrothermal vent metagenome</name>
    <dbReference type="NCBI Taxonomy" id="652676"/>
    <lineage>
        <taxon>unclassified sequences</taxon>
        <taxon>metagenomes</taxon>
        <taxon>ecological metagenomes</taxon>
    </lineage>
</organism>
<comment type="similarity">
    <text evidence="1">Belongs to the UPF0235 family.</text>
</comment>
<evidence type="ECO:0000256" key="1">
    <source>
        <dbReference type="ARBA" id="ARBA00010364"/>
    </source>
</evidence>